<feature type="non-terminal residue" evidence="1">
    <location>
        <position position="1"/>
    </location>
</feature>
<dbReference type="Proteomes" id="UP000078542">
    <property type="component" value="Unassembled WGS sequence"/>
</dbReference>
<keyword evidence="2" id="KW-1185">Reference proteome</keyword>
<evidence type="ECO:0000313" key="1">
    <source>
        <dbReference type="EMBL" id="KYN03182.1"/>
    </source>
</evidence>
<organism evidence="1 2">
    <name type="scientific">Cyphomyrmex costatus</name>
    <dbReference type="NCBI Taxonomy" id="456900"/>
    <lineage>
        <taxon>Eukaryota</taxon>
        <taxon>Metazoa</taxon>
        <taxon>Ecdysozoa</taxon>
        <taxon>Arthropoda</taxon>
        <taxon>Hexapoda</taxon>
        <taxon>Insecta</taxon>
        <taxon>Pterygota</taxon>
        <taxon>Neoptera</taxon>
        <taxon>Endopterygota</taxon>
        <taxon>Hymenoptera</taxon>
        <taxon>Apocrita</taxon>
        <taxon>Aculeata</taxon>
        <taxon>Formicoidea</taxon>
        <taxon>Formicidae</taxon>
        <taxon>Myrmicinae</taxon>
        <taxon>Cyphomyrmex</taxon>
    </lineage>
</organism>
<dbReference type="AlphaFoldDB" id="A0A195CRR1"/>
<protein>
    <submittedName>
        <fullName evidence="1">Uncharacterized protein</fullName>
    </submittedName>
</protein>
<reference evidence="1 2" key="1">
    <citation type="submission" date="2016-03" db="EMBL/GenBank/DDBJ databases">
        <title>Cyphomyrmex costatus WGS genome.</title>
        <authorList>
            <person name="Nygaard S."/>
            <person name="Hu H."/>
            <person name="Boomsma J."/>
            <person name="Zhang G."/>
        </authorList>
    </citation>
    <scope>NUCLEOTIDE SEQUENCE [LARGE SCALE GENOMIC DNA]</scope>
    <source>
        <strain evidence="1">MS0001</strain>
        <tissue evidence="1">Whole body</tissue>
    </source>
</reference>
<dbReference type="EMBL" id="KQ977381">
    <property type="protein sequence ID" value="KYN03182.1"/>
    <property type="molecule type" value="Genomic_DNA"/>
</dbReference>
<accession>A0A195CRR1</accession>
<sequence length="154" mass="16714">PIAFSSAFVERLTEFASASPRYITVDAHVEVLTIFSIGITGMRRSHRLIDLRTGEVEEFAGTAALFLCLIRPVADAGFLGEDQALRTSNHVKLALHAVVEGITIPGVLMSEVAVCVPEEMPVDLTSASEESEKVAEMPYVYSVDHSELKCHLIG</sequence>
<name>A0A195CRR1_9HYME</name>
<gene>
    <name evidence="1" type="ORF">ALC62_06049</name>
</gene>
<evidence type="ECO:0000313" key="2">
    <source>
        <dbReference type="Proteomes" id="UP000078542"/>
    </source>
</evidence>
<proteinExistence type="predicted"/>